<protein>
    <recommendedName>
        <fullName evidence="3">Acyl carrier protein</fullName>
        <shortName evidence="3">ACP</shortName>
    </recommendedName>
</protein>
<keyword evidence="3" id="KW-0963">Cytoplasm</keyword>
<dbReference type="AlphaFoldDB" id="A0A1I4B4S2"/>
<feature type="modified residue" description="O-(pantetheine 4'-phosphoryl)serine" evidence="3">
    <location>
        <position position="39"/>
    </location>
</feature>
<keyword evidence="3" id="KW-0443">Lipid metabolism</keyword>
<evidence type="ECO:0000313" key="6">
    <source>
        <dbReference type="Proteomes" id="UP000199533"/>
    </source>
</evidence>
<keyword evidence="6" id="KW-1185">Reference proteome</keyword>
<keyword evidence="3" id="KW-0275">Fatty acid biosynthesis</keyword>
<dbReference type="SUPFAM" id="SSF47336">
    <property type="entry name" value="ACP-like"/>
    <property type="match status" value="1"/>
</dbReference>
<organism evidence="5 6">
    <name type="scientific">Nitrosomonas aestuarii</name>
    <dbReference type="NCBI Taxonomy" id="52441"/>
    <lineage>
        <taxon>Bacteria</taxon>
        <taxon>Pseudomonadati</taxon>
        <taxon>Pseudomonadota</taxon>
        <taxon>Betaproteobacteria</taxon>
        <taxon>Nitrosomonadales</taxon>
        <taxon>Nitrosomonadaceae</taxon>
        <taxon>Nitrosomonas</taxon>
    </lineage>
</organism>
<name>A0A1I4B4S2_9PROT</name>
<dbReference type="STRING" id="52441.SAMN05216302_101129"/>
<dbReference type="Pfam" id="PF00550">
    <property type="entry name" value="PP-binding"/>
    <property type="match status" value="1"/>
</dbReference>
<accession>A0A1I4B4S2</accession>
<proteinExistence type="inferred from homology"/>
<keyword evidence="3" id="KW-0444">Lipid biosynthesis</keyword>
<evidence type="ECO:0000256" key="1">
    <source>
        <dbReference type="ARBA" id="ARBA00022450"/>
    </source>
</evidence>
<comment type="pathway">
    <text evidence="3">Lipid metabolism; fatty acid biosynthesis.</text>
</comment>
<dbReference type="InterPro" id="IPR003231">
    <property type="entry name" value="ACP"/>
</dbReference>
<comment type="subcellular location">
    <subcellularLocation>
        <location evidence="3">Cytoplasm</location>
    </subcellularLocation>
</comment>
<dbReference type="InterPro" id="IPR036736">
    <property type="entry name" value="ACP-like_sf"/>
</dbReference>
<evidence type="ECO:0000256" key="3">
    <source>
        <dbReference type="HAMAP-Rule" id="MF_01217"/>
    </source>
</evidence>
<dbReference type="HAMAP" id="MF_01217">
    <property type="entry name" value="Acyl_carrier"/>
    <property type="match status" value="1"/>
</dbReference>
<dbReference type="RefSeq" id="WP_139218537.1">
    <property type="nucleotide sequence ID" value="NZ_FOSP01000011.1"/>
</dbReference>
<dbReference type="Gene3D" id="1.10.1200.10">
    <property type="entry name" value="ACP-like"/>
    <property type="match status" value="1"/>
</dbReference>
<feature type="domain" description="Carrier" evidence="4">
    <location>
        <begin position="4"/>
        <end position="79"/>
    </location>
</feature>
<dbReference type="UniPathway" id="UPA00094"/>
<reference evidence="6" key="1">
    <citation type="submission" date="2016-10" db="EMBL/GenBank/DDBJ databases">
        <authorList>
            <person name="Varghese N."/>
            <person name="Submissions S."/>
        </authorList>
    </citation>
    <scope>NUCLEOTIDE SEQUENCE [LARGE SCALE GENOMIC DNA]</scope>
    <source>
        <strain evidence="6">Nm69</strain>
    </source>
</reference>
<evidence type="ECO:0000313" key="5">
    <source>
        <dbReference type="EMBL" id="SFK63714.1"/>
    </source>
</evidence>
<dbReference type="PROSITE" id="PS50075">
    <property type="entry name" value="CARRIER"/>
    <property type="match status" value="1"/>
</dbReference>
<keyword evidence="2 3" id="KW-0597">Phosphoprotein</keyword>
<dbReference type="GO" id="GO:0005737">
    <property type="term" value="C:cytoplasm"/>
    <property type="evidence" value="ECO:0007669"/>
    <property type="project" value="UniProtKB-SubCell"/>
</dbReference>
<keyword evidence="3" id="KW-0276">Fatty acid metabolism</keyword>
<comment type="similarity">
    <text evidence="3">Belongs to the acyl carrier protein (ACP) family.</text>
</comment>
<dbReference type="OrthoDB" id="9809025at2"/>
<dbReference type="InterPro" id="IPR009081">
    <property type="entry name" value="PP-bd_ACP"/>
</dbReference>
<dbReference type="EMBL" id="FOSP01000011">
    <property type="protein sequence ID" value="SFK63714.1"/>
    <property type="molecule type" value="Genomic_DNA"/>
</dbReference>
<comment type="PTM">
    <text evidence="3">4'-phosphopantetheine is transferred from CoA to a specific serine of apo-ACP by AcpS. This modification is essential for activity because fatty acids are bound in thioester linkage to the sulfhydryl of the prosthetic group.</text>
</comment>
<dbReference type="Proteomes" id="UP000199533">
    <property type="component" value="Unassembled WGS sequence"/>
</dbReference>
<dbReference type="GO" id="GO:0000036">
    <property type="term" value="F:acyl carrier activity"/>
    <property type="evidence" value="ECO:0007669"/>
    <property type="project" value="UniProtKB-UniRule"/>
</dbReference>
<gene>
    <name evidence="3" type="primary">acpP</name>
    <name evidence="5" type="ORF">SAMN05216302_101129</name>
</gene>
<sequence length="96" mass="10626">MNKVEINMMVKNIVSEHLDINHHFVTRNRRIVDDLGADSMNFLEIVIDIERQLNISIEDYLLSDVSTVGDLIDVAADVAMPSGGDRVVNIGCLGCV</sequence>
<evidence type="ECO:0000259" key="4">
    <source>
        <dbReference type="PROSITE" id="PS50075"/>
    </source>
</evidence>
<comment type="function">
    <text evidence="3">Carrier of the growing fatty acid chain in fatty acid biosynthesis.</text>
</comment>
<evidence type="ECO:0000256" key="2">
    <source>
        <dbReference type="ARBA" id="ARBA00022553"/>
    </source>
</evidence>
<keyword evidence="1 3" id="KW-0596">Phosphopantetheine</keyword>